<keyword evidence="4" id="KW-0720">Serine protease</keyword>
<dbReference type="EMBL" id="CP043473">
    <property type="protein sequence ID" value="QEL55497.1"/>
    <property type="molecule type" value="Genomic_DNA"/>
</dbReference>
<evidence type="ECO:0000259" key="5">
    <source>
        <dbReference type="Pfam" id="PF01343"/>
    </source>
</evidence>
<dbReference type="GO" id="GO:0006508">
    <property type="term" value="P:proteolysis"/>
    <property type="evidence" value="ECO:0007669"/>
    <property type="project" value="UniProtKB-KW"/>
</dbReference>
<feature type="domain" description="Peptidase S49" evidence="5">
    <location>
        <begin position="147"/>
        <end position="295"/>
    </location>
</feature>
<comment type="similarity">
    <text evidence="1">Belongs to the peptidase S49 family.</text>
</comment>
<dbReference type="SUPFAM" id="SSF52096">
    <property type="entry name" value="ClpP/crotonase"/>
    <property type="match status" value="1"/>
</dbReference>
<protein>
    <submittedName>
        <fullName evidence="6">S49 family peptidase</fullName>
    </submittedName>
</protein>
<evidence type="ECO:0000313" key="6">
    <source>
        <dbReference type="EMBL" id="QEL55497.1"/>
    </source>
</evidence>
<dbReference type="Gene3D" id="3.90.226.10">
    <property type="entry name" value="2-enoyl-CoA Hydratase, Chain A, domain 1"/>
    <property type="match status" value="1"/>
</dbReference>
<sequence length="321" mass="34198">MKQHLFLHQLFNQPHMVLPDMLHEAVAWAGTRMGVNLQQVNVSLPAMAWKGDGAGVVEAASPAASPADRRQQAAQQTGVLVTPVSGILVPRANDVGLCANQTSYESIRAQLNAGLADPQIEHIILDLATPGGAVTGCFELAADIRAAREVKPITALVHYSAFSAGYALACACSDIVLSQTSGVGSIGVIMKHVDISKQLEAEGVTVTTLYRGARKNDMASDTQLSDDARANADRLLDLYYEQFCQTVADYRGLDVQAIRDTEAGLFYGQQAVEAGLADRVESQQQAANRIAAEVAARRKSTAPTTRRANALAAAMQMSIHT</sequence>
<dbReference type="CDD" id="cd07022">
    <property type="entry name" value="S49_Sppa_36K_type"/>
    <property type="match status" value="1"/>
</dbReference>
<keyword evidence="7" id="KW-1185">Reference proteome</keyword>
<dbReference type="PANTHER" id="PTHR33209:SF1">
    <property type="entry name" value="PEPTIDASE S49 DOMAIN-CONTAINING PROTEIN"/>
    <property type="match status" value="1"/>
</dbReference>
<dbReference type="PANTHER" id="PTHR33209">
    <property type="entry name" value="PROTEASE 4"/>
    <property type="match status" value="1"/>
</dbReference>
<evidence type="ECO:0000256" key="3">
    <source>
        <dbReference type="ARBA" id="ARBA00022801"/>
    </source>
</evidence>
<dbReference type="KEGG" id="chrm:FYK34_07925"/>
<accession>A0A5C1DHM1</accession>
<dbReference type="InterPro" id="IPR029045">
    <property type="entry name" value="ClpP/crotonase-like_dom_sf"/>
</dbReference>
<organism evidence="6 7">
    <name type="scientific">Chromobacterium paludis</name>
    <dbReference type="NCBI Taxonomy" id="2605945"/>
    <lineage>
        <taxon>Bacteria</taxon>
        <taxon>Pseudomonadati</taxon>
        <taxon>Pseudomonadota</taxon>
        <taxon>Betaproteobacteria</taxon>
        <taxon>Neisseriales</taxon>
        <taxon>Chromobacteriaceae</taxon>
        <taxon>Chromobacterium</taxon>
    </lineage>
</organism>
<gene>
    <name evidence="6" type="ORF">FYK34_07925</name>
</gene>
<reference evidence="6 7" key="1">
    <citation type="submission" date="2019-08" db="EMBL/GenBank/DDBJ databases">
        <title>Chromobacterium paludis, a novel bacterium isolated from a Maryland marsh pond.</title>
        <authorList>
            <person name="Blackburn M.B."/>
            <person name="Gundersen-Rindal D.E."/>
        </authorList>
    </citation>
    <scope>NUCLEOTIDE SEQUENCE [LARGE SCALE GENOMIC DNA]</scope>
    <source>
        <strain evidence="7">IIBBL 257-1</strain>
    </source>
</reference>
<keyword evidence="3" id="KW-0378">Hydrolase</keyword>
<dbReference type="InterPro" id="IPR033855">
    <property type="entry name" value="Protein_C"/>
</dbReference>
<dbReference type="AlphaFoldDB" id="A0A5C1DHM1"/>
<dbReference type="GO" id="GO:0008236">
    <property type="term" value="F:serine-type peptidase activity"/>
    <property type="evidence" value="ECO:0007669"/>
    <property type="project" value="UniProtKB-KW"/>
</dbReference>
<evidence type="ECO:0000313" key="7">
    <source>
        <dbReference type="Proteomes" id="UP000322079"/>
    </source>
</evidence>
<keyword evidence="2" id="KW-0645">Protease</keyword>
<dbReference type="Proteomes" id="UP000322079">
    <property type="component" value="Chromosome"/>
</dbReference>
<evidence type="ECO:0000256" key="4">
    <source>
        <dbReference type="ARBA" id="ARBA00022825"/>
    </source>
</evidence>
<dbReference type="InterPro" id="IPR002142">
    <property type="entry name" value="Peptidase_S49"/>
</dbReference>
<proteinExistence type="inferred from homology"/>
<dbReference type="Pfam" id="PF01343">
    <property type="entry name" value="Peptidase_S49"/>
    <property type="match status" value="1"/>
</dbReference>
<dbReference type="RefSeq" id="WP_149295860.1">
    <property type="nucleotide sequence ID" value="NZ_CP043473.1"/>
</dbReference>
<evidence type="ECO:0000256" key="2">
    <source>
        <dbReference type="ARBA" id="ARBA00022670"/>
    </source>
</evidence>
<evidence type="ECO:0000256" key="1">
    <source>
        <dbReference type="ARBA" id="ARBA00008683"/>
    </source>
</evidence>
<name>A0A5C1DHM1_9NEIS</name>